<name>A0ABC8WF49_9POAL</name>
<feature type="region of interest" description="Disordered" evidence="1">
    <location>
        <begin position="360"/>
        <end position="394"/>
    </location>
</feature>
<dbReference type="EMBL" id="OZ075122">
    <property type="protein sequence ID" value="CAL4907118.1"/>
    <property type="molecule type" value="Genomic_DNA"/>
</dbReference>
<dbReference type="CDD" id="cd09917">
    <property type="entry name" value="F-box_SF"/>
    <property type="match status" value="1"/>
</dbReference>
<dbReference type="PANTHER" id="PTHR44586">
    <property type="entry name" value="F-BOX DOMAIN CONTAINING PROTEIN, EXPRESSED"/>
    <property type="match status" value="1"/>
</dbReference>
<feature type="compositionally biased region" description="Polar residues" evidence="1">
    <location>
        <begin position="8"/>
        <end position="23"/>
    </location>
</feature>
<proteinExistence type="predicted"/>
<feature type="region of interest" description="Disordered" evidence="1">
    <location>
        <begin position="1"/>
        <end position="23"/>
    </location>
</feature>
<sequence>MGGVLSSGVVTATSKQQQQMQRSTTTEVFHADWSGLPEDLLLIVMGALDVPSLVRAGGACSPWRAIYATFRRLRLPSPRQAPCLLYAREDYGPNHVAMYSPTTGETFRVPLAGPPHHRRGLTVSTAVPGWVFTTDSVGDPCLLNPLTGARASLPPVKTLDHYDTFLDGNGEHIFPAKPEYGDMEPSVFRARDVVFGRVAVSAGGGAATVLVVHPPESRLSFTRVGDERWTPLTGVGPLVGHDALDFDNVLYNDKDGLFYAAESNGSVYTIDLDGPSPVVTRIFVAKPRTSGGNHTMYIAVAPSGDLVLVDRFWNQPHRPVEEHITYQDYRYKDAVVDSDIEGNGREEDLGEEESIVEELYFDSSSDEDDDMDEELYSDSSDDEDEEDEEELNEQCQHCDSFVDPTQETLSNYRHEESVTTELVIHKVDLQRQKLLRLRGIGDEHALFLGYNSPDFLPTKDFPEFKPNHAYLTDDCIYNLGYEEILVSGVSSRGG</sequence>
<feature type="domain" description="KIB1-4 beta-propeller" evidence="2">
    <location>
        <begin position="98"/>
        <end position="477"/>
    </location>
</feature>
<evidence type="ECO:0000313" key="3">
    <source>
        <dbReference type="EMBL" id="CAL4907118.1"/>
    </source>
</evidence>
<dbReference type="PANTHER" id="PTHR44586:SF17">
    <property type="entry name" value="DUF295 DOMAIN-CONTAINING PROTEIN"/>
    <property type="match status" value="1"/>
</dbReference>
<reference evidence="3" key="1">
    <citation type="submission" date="2024-10" db="EMBL/GenBank/DDBJ databases">
        <authorList>
            <person name="Ryan C."/>
        </authorList>
    </citation>
    <scope>NUCLEOTIDE SEQUENCE [LARGE SCALE GENOMIC DNA]</scope>
</reference>
<dbReference type="InterPro" id="IPR005174">
    <property type="entry name" value="KIB1-4_b-propeller"/>
</dbReference>
<accession>A0ABC8WF49</accession>
<dbReference type="InterPro" id="IPR036047">
    <property type="entry name" value="F-box-like_dom_sf"/>
</dbReference>
<dbReference type="SUPFAM" id="SSF81383">
    <property type="entry name" value="F-box domain"/>
    <property type="match status" value="1"/>
</dbReference>
<evidence type="ECO:0000256" key="1">
    <source>
        <dbReference type="SAM" id="MobiDB-lite"/>
    </source>
</evidence>
<dbReference type="AlphaFoldDB" id="A0ABC8WF49"/>
<dbReference type="Pfam" id="PF03478">
    <property type="entry name" value="Beta-prop_KIB1-4"/>
    <property type="match status" value="1"/>
</dbReference>
<organism evidence="3 4">
    <name type="scientific">Urochloa decumbens</name>
    <dbReference type="NCBI Taxonomy" id="240449"/>
    <lineage>
        <taxon>Eukaryota</taxon>
        <taxon>Viridiplantae</taxon>
        <taxon>Streptophyta</taxon>
        <taxon>Embryophyta</taxon>
        <taxon>Tracheophyta</taxon>
        <taxon>Spermatophyta</taxon>
        <taxon>Magnoliopsida</taxon>
        <taxon>Liliopsida</taxon>
        <taxon>Poales</taxon>
        <taxon>Poaceae</taxon>
        <taxon>PACMAD clade</taxon>
        <taxon>Panicoideae</taxon>
        <taxon>Panicodae</taxon>
        <taxon>Paniceae</taxon>
        <taxon>Melinidinae</taxon>
        <taxon>Urochloa</taxon>
    </lineage>
</organism>
<evidence type="ECO:0000313" key="4">
    <source>
        <dbReference type="Proteomes" id="UP001497457"/>
    </source>
</evidence>
<keyword evidence="4" id="KW-1185">Reference proteome</keyword>
<dbReference type="Proteomes" id="UP001497457">
    <property type="component" value="Chromosome 12b"/>
</dbReference>
<dbReference type="Gene3D" id="1.20.1280.50">
    <property type="match status" value="1"/>
</dbReference>
<evidence type="ECO:0000259" key="2">
    <source>
        <dbReference type="Pfam" id="PF03478"/>
    </source>
</evidence>
<gene>
    <name evidence="3" type="ORF">URODEC1_LOCUS12396</name>
</gene>
<protein>
    <recommendedName>
        <fullName evidence="2">KIB1-4 beta-propeller domain-containing protein</fullName>
    </recommendedName>
</protein>
<feature type="compositionally biased region" description="Acidic residues" evidence="1">
    <location>
        <begin position="360"/>
        <end position="392"/>
    </location>
</feature>